<dbReference type="EMBL" id="LCTW02000100">
    <property type="protein sequence ID" value="KXX79016.1"/>
    <property type="molecule type" value="Genomic_DNA"/>
</dbReference>
<sequence length="740" mass="80879">MKPQVVHALLGLVALCHGASALYEHQAEYLKPRQQSDARRLSISPNPCHDSTFLAPVYAIKNATASKTFYPIAAEGPSHVNFTVADVANNYTLGCYWAREYALVWGREGEGPYEVMEVKSDCVPTNDPNVHRFHNLLSTELSNSSTIQMAHIWICNDTTDGAFPSVYDAQAVSGSLGIVCPSVGANATTYECQVTGVGSPGVQSIRSTFKGPSGYPSVTPNLRATDPETVPRPQGPFPPEDCSLPSLTYPDWTIDGASFSEFDNDLSFLVASRASQARFRCSTPGGTNTAAHGSLSDGLLHAECVIAGTTADPLRTRSSLNATYEVKTNKISLQHEWVCGDDNGEFATTFVAVGSANLSLTDATFVKGSLIKPVELTPAVIPPPPNTEAPGCIPSLEVSWVLERFEYNLTATPFWFQNGYFGGPTPFEALEIVIRNTANNLTVRCGNRADSINLDYIVYPFPRWELCDQPEPSTVAYYSQYPIQTYVNIDRMRNIFGVNQTWYCAGKDGEPPVRVNAVGFAPRYHRLAPLPRDPAAISCSAGPSDKQCTNPDVRAGDPDEPCLIWQCTLPPSNSTVAWPATLTGELHSTSPIPSTALDPSPDVDPAARQNSCTALSVARGPLKWFIDNFSLQARYYSTSDLNLSGGWQIGVRRPTWPMPEPRWYYPWSASGWDGLPAPMLTPWRGEEGWEWKANWVSSFKARVVHGSLVDTDTGNGNRTGMAYVEMVGVWYCDDRDPSRP</sequence>
<evidence type="ECO:0000313" key="3">
    <source>
        <dbReference type="Proteomes" id="UP000078237"/>
    </source>
</evidence>
<feature type="chain" id="PRO_5008043658" description="Ig-like domain-containing protein" evidence="1">
    <location>
        <begin position="22"/>
        <end position="740"/>
    </location>
</feature>
<proteinExistence type="predicted"/>
<name>A0A175W5K2_9PEZI</name>
<accession>A0A175W5K2</accession>
<evidence type="ECO:0000313" key="2">
    <source>
        <dbReference type="EMBL" id="KXX79016.1"/>
    </source>
</evidence>
<dbReference type="Proteomes" id="UP000078237">
    <property type="component" value="Unassembled WGS sequence"/>
</dbReference>
<gene>
    <name evidence="2" type="ORF">MMYC01_204305</name>
</gene>
<evidence type="ECO:0008006" key="4">
    <source>
        <dbReference type="Google" id="ProtNLM"/>
    </source>
</evidence>
<protein>
    <recommendedName>
        <fullName evidence="4">Ig-like domain-containing protein</fullName>
    </recommendedName>
</protein>
<dbReference type="VEuPathDB" id="FungiDB:MMYC01_204305"/>
<keyword evidence="3" id="KW-1185">Reference proteome</keyword>
<evidence type="ECO:0000256" key="1">
    <source>
        <dbReference type="SAM" id="SignalP"/>
    </source>
</evidence>
<dbReference type="OrthoDB" id="5186097at2759"/>
<organism evidence="2 3">
    <name type="scientific">Madurella mycetomatis</name>
    <dbReference type="NCBI Taxonomy" id="100816"/>
    <lineage>
        <taxon>Eukaryota</taxon>
        <taxon>Fungi</taxon>
        <taxon>Dikarya</taxon>
        <taxon>Ascomycota</taxon>
        <taxon>Pezizomycotina</taxon>
        <taxon>Sordariomycetes</taxon>
        <taxon>Sordariomycetidae</taxon>
        <taxon>Sordariales</taxon>
        <taxon>Sordariales incertae sedis</taxon>
        <taxon>Madurella</taxon>
    </lineage>
</organism>
<keyword evidence="1" id="KW-0732">Signal</keyword>
<feature type="signal peptide" evidence="1">
    <location>
        <begin position="1"/>
        <end position="21"/>
    </location>
</feature>
<reference evidence="2 3" key="1">
    <citation type="journal article" date="2016" name="Genome Announc.">
        <title>Genome Sequence of Madurella mycetomatis mm55, Isolated from a Human Mycetoma Case in Sudan.</title>
        <authorList>
            <person name="Smit S."/>
            <person name="Derks M.F."/>
            <person name="Bervoets S."/>
            <person name="Fahal A."/>
            <person name="van Leeuwen W."/>
            <person name="van Belkum A."/>
            <person name="van de Sande W.W."/>
        </authorList>
    </citation>
    <scope>NUCLEOTIDE SEQUENCE [LARGE SCALE GENOMIC DNA]</scope>
    <source>
        <strain evidence="3">mm55</strain>
    </source>
</reference>
<comment type="caution">
    <text evidence="2">The sequence shown here is derived from an EMBL/GenBank/DDBJ whole genome shotgun (WGS) entry which is preliminary data.</text>
</comment>
<dbReference type="AlphaFoldDB" id="A0A175W5K2"/>